<dbReference type="Pfam" id="PF03372">
    <property type="entry name" value="Exo_endo_phos"/>
    <property type="match status" value="1"/>
</dbReference>
<dbReference type="Gene3D" id="3.60.10.10">
    <property type="entry name" value="Endonuclease/exonuclease/phosphatase"/>
    <property type="match status" value="1"/>
</dbReference>
<dbReference type="PANTHER" id="PTHR41349:SF1">
    <property type="entry name" value="PROTEIN CBG08683"/>
    <property type="match status" value="1"/>
</dbReference>
<proteinExistence type="predicted"/>
<feature type="non-terminal residue" evidence="2">
    <location>
        <position position="1"/>
    </location>
</feature>
<evidence type="ECO:0000259" key="1">
    <source>
        <dbReference type="Pfam" id="PF03372"/>
    </source>
</evidence>
<dbReference type="PANTHER" id="PTHR41349">
    <property type="match status" value="1"/>
</dbReference>
<dbReference type="SUPFAM" id="SSF56219">
    <property type="entry name" value="DNase I-like"/>
    <property type="match status" value="1"/>
</dbReference>
<gene>
    <name evidence="2" type="ORF">METZ01_LOCUS478319</name>
</gene>
<dbReference type="GO" id="GO:0003824">
    <property type="term" value="F:catalytic activity"/>
    <property type="evidence" value="ECO:0007669"/>
    <property type="project" value="InterPro"/>
</dbReference>
<feature type="non-terminal residue" evidence="2">
    <location>
        <position position="243"/>
    </location>
</feature>
<accession>A0A383C1M1</accession>
<name>A0A383C1M1_9ZZZZ</name>
<dbReference type="AlphaFoldDB" id="A0A383C1M1"/>
<organism evidence="2">
    <name type="scientific">marine metagenome</name>
    <dbReference type="NCBI Taxonomy" id="408172"/>
    <lineage>
        <taxon>unclassified sequences</taxon>
        <taxon>metagenomes</taxon>
        <taxon>ecological metagenomes</taxon>
    </lineage>
</organism>
<dbReference type="EMBL" id="UINC01204642">
    <property type="protein sequence ID" value="SVE25465.1"/>
    <property type="molecule type" value="Genomic_DNA"/>
</dbReference>
<protein>
    <recommendedName>
        <fullName evidence="1">Endonuclease/exonuclease/phosphatase domain-containing protein</fullName>
    </recommendedName>
</protein>
<dbReference type="InterPro" id="IPR005135">
    <property type="entry name" value="Endo/exonuclease/phosphatase"/>
</dbReference>
<dbReference type="InterPro" id="IPR036691">
    <property type="entry name" value="Endo/exonu/phosph_ase_sf"/>
</dbReference>
<sequence>TYGSAQEIAEALDFHYYTPSAQANLAIFSRYPLSKPGTPSLLSSGSFIGVTAELPGGSKVRIYDIWLTSAGRHIVKIKDEELLDLEFCAGDDIRHAQLQEFLGHSDLGKFLADEDMLIIVAGDFNSVSHFDYTAETKSQNLNFSRILPIKASIAMEQSGFIDSYRFVHPKITSETLGYTWTTVGRGFTYEEEEGFVPVEKNPEPEYQDPYARIDFIYCRGKRIKPVGAQTITHPVSNKTRSFP</sequence>
<feature type="domain" description="Endonuclease/exonuclease/phosphatase" evidence="1">
    <location>
        <begin position="14"/>
        <end position="235"/>
    </location>
</feature>
<evidence type="ECO:0000313" key="2">
    <source>
        <dbReference type="EMBL" id="SVE25465.1"/>
    </source>
</evidence>
<reference evidence="2" key="1">
    <citation type="submission" date="2018-05" db="EMBL/GenBank/DDBJ databases">
        <authorList>
            <person name="Lanie J.A."/>
            <person name="Ng W.-L."/>
            <person name="Kazmierczak K.M."/>
            <person name="Andrzejewski T.M."/>
            <person name="Davidsen T.M."/>
            <person name="Wayne K.J."/>
            <person name="Tettelin H."/>
            <person name="Glass J.I."/>
            <person name="Rusch D."/>
            <person name="Podicherti R."/>
            <person name="Tsui H.-C.T."/>
            <person name="Winkler M.E."/>
        </authorList>
    </citation>
    <scope>NUCLEOTIDE SEQUENCE</scope>
</reference>